<dbReference type="AlphaFoldDB" id="A0A8B7UU28"/>
<dbReference type="GO" id="GO:2001034">
    <property type="term" value="P:positive regulation of double-strand break repair via nonhomologous end joining"/>
    <property type="evidence" value="ECO:0007669"/>
    <property type="project" value="TreeGrafter"/>
</dbReference>
<reference evidence="3 4" key="1">
    <citation type="submission" date="2025-08" db="UniProtKB">
        <authorList>
            <consortium name="RefSeq"/>
        </authorList>
    </citation>
    <scope>IDENTIFICATION</scope>
    <source>
        <tissue evidence="3 4">Leukocyte</tissue>
    </source>
</reference>
<dbReference type="GO" id="GO:0035861">
    <property type="term" value="C:site of double-strand break"/>
    <property type="evidence" value="ECO:0007669"/>
    <property type="project" value="TreeGrafter"/>
</dbReference>
<dbReference type="GO" id="GO:2000042">
    <property type="term" value="P:negative regulation of double-strand break repair via homologous recombination"/>
    <property type="evidence" value="ECO:0007669"/>
    <property type="project" value="TreeGrafter"/>
</dbReference>
<evidence type="ECO:0000313" key="3">
    <source>
        <dbReference type="RefSeq" id="XP_020022418.1"/>
    </source>
</evidence>
<dbReference type="RefSeq" id="XP_020022419.1">
    <property type="nucleotide sequence ID" value="XM_020166830.1"/>
</dbReference>
<feature type="compositionally biased region" description="Low complexity" evidence="1">
    <location>
        <begin position="35"/>
        <end position="54"/>
    </location>
</feature>
<organism evidence="4">
    <name type="scientific">Castor canadensis</name>
    <name type="common">American beaver</name>
    <dbReference type="NCBI Taxonomy" id="51338"/>
    <lineage>
        <taxon>Eukaryota</taxon>
        <taxon>Metazoa</taxon>
        <taxon>Chordata</taxon>
        <taxon>Craniata</taxon>
        <taxon>Vertebrata</taxon>
        <taxon>Euteleostomi</taxon>
        <taxon>Mammalia</taxon>
        <taxon>Eutheria</taxon>
        <taxon>Euarchontoglires</taxon>
        <taxon>Glires</taxon>
        <taxon>Rodentia</taxon>
        <taxon>Castorimorpha</taxon>
        <taxon>Castoridae</taxon>
        <taxon>Castor</taxon>
    </lineage>
</organism>
<evidence type="ECO:0000313" key="2">
    <source>
        <dbReference type="Proteomes" id="UP001732720"/>
    </source>
</evidence>
<dbReference type="KEGG" id="ccan:109688462"/>
<proteinExistence type="predicted"/>
<accession>A0A8B7UU28</accession>
<keyword evidence="2" id="KW-1185">Reference proteome</keyword>
<evidence type="ECO:0000313" key="4">
    <source>
        <dbReference type="RefSeq" id="XP_020022419.1"/>
    </source>
</evidence>
<feature type="region of interest" description="Disordered" evidence="1">
    <location>
        <begin position="35"/>
        <end position="64"/>
    </location>
</feature>
<protein>
    <submittedName>
        <fullName evidence="3 4">Uncharacterized protein C20orf196 homolog</fullName>
    </submittedName>
</protein>
<sequence>MAAQEASPGSQSEESCVLDLPSAYDLRDYVLPPSQEASSESLSSVGFNSSSCSSDVHAGNKQSLKQTNMKTITATLARCVTVCFFLFQ</sequence>
<dbReference type="GO" id="GO:0045830">
    <property type="term" value="P:positive regulation of isotype switching"/>
    <property type="evidence" value="ECO:0007669"/>
    <property type="project" value="TreeGrafter"/>
</dbReference>
<dbReference type="RefSeq" id="XP_020022418.2">
    <property type="nucleotide sequence ID" value="XM_020166829.2"/>
</dbReference>
<dbReference type="PANTHER" id="PTHR36863:SF1">
    <property type="entry name" value="SHIELDIN COMPLEX SUBUNIT 1"/>
    <property type="match status" value="1"/>
</dbReference>
<dbReference type="RefSeq" id="XP_020022418.1">
    <property type="nucleotide sequence ID" value="XM_020166829.1"/>
</dbReference>
<name>A0A8B7UU28_CASCN</name>
<dbReference type="CTD" id="149840"/>
<dbReference type="OrthoDB" id="9446682at2759"/>
<dbReference type="RefSeq" id="XP_020022420.2">
    <property type="nucleotide sequence ID" value="XM_020166831.2"/>
</dbReference>
<dbReference type="PANTHER" id="PTHR36863">
    <property type="entry name" value="SHIELDIN COMPLEX SUBUNIT 1"/>
    <property type="match status" value="1"/>
</dbReference>
<dbReference type="Proteomes" id="UP001732720">
    <property type="component" value="Chromosome 5"/>
</dbReference>
<evidence type="ECO:0000256" key="1">
    <source>
        <dbReference type="SAM" id="MobiDB-lite"/>
    </source>
</evidence>
<gene>
    <name evidence="3 4" type="primary">LOC109688462</name>
</gene>
<dbReference type="InterPro" id="IPR027821">
    <property type="entry name" value="SHLD1"/>
</dbReference>